<accession>A0A7J7MVZ6</accession>
<dbReference type="PANTHER" id="PTHR31060">
    <property type="entry name" value="OSJNBA0011J08.25 PROTEIN-RELATED"/>
    <property type="match status" value="1"/>
</dbReference>
<reference evidence="2 3" key="1">
    <citation type="journal article" date="2020" name="IScience">
        <title>Genome Sequencing of the Endangered Kingdonia uniflora (Circaeasteraceae, Ranunculales) Reveals Potential Mechanisms of Evolutionary Specialization.</title>
        <authorList>
            <person name="Sun Y."/>
            <person name="Deng T."/>
            <person name="Zhang A."/>
            <person name="Moore M.J."/>
            <person name="Landis J.B."/>
            <person name="Lin N."/>
            <person name="Zhang H."/>
            <person name="Zhang X."/>
            <person name="Huang J."/>
            <person name="Zhang X."/>
            <person name="Sun H."/>
            <person name="Wang H."/>
        </authorList>
    </citation>
    <scope>NUCLEOTIDE SEQUENCE [LARGE SCALE GENOMIC DNA]</scope>
    <source>
        <strain evidence="2">TB1705</strain>
        <tissue evidence="2">Leaf</tissue>
    </source>
</reference>
<feature type="non-terminal residue" evidence="2">
    <location>
        <position position="1"/>
    </location>
</feature>
<dbReference type="GO" id="GO:0016567">
    <property type="term" value="P:protein ubiquitination"/>
    <property type="evidence" value="ECO:0007669"/>
    <property type="project" value="UniProtKB-UniPathway"/>
</dbReference>
<dbReference type="InterPro" id="IPR038920">
    <property type="entry name" value="At3g05675-like"/>
</dbReference>
<dbReference type="AlphaFoldDB" id="A0A7J7MVZ6"/>
<comment type="pathway">
    <text evidence="1">Protein modification; protein ubiquitination.</text>
</comment>
<gene>
    <name evidence="2" type="ORF">GIB67_042031</name>
</gene>
<dbReference type="EMBL" id="JACGCM010001210">
    <property type="protein sequence ID" value="KAF6158950.1"/>
    <property type="molecule type" value="Genomic_DNA"/>
</dbReference>
<dbReference type="OrthoDB" id="1883777at2759"/>
<keyword evidence="3" id="KW-1185">Reference proteome</keyword>
<organism evidence="2 3">
    <name type="scientific">Kingdonia uniflora</name>
    <dbReference type="NCBI Taxonomy" id="39325"/>
    <lineage>
        <taxon>Eukaryota</taxon>
        <taxon>Viridiplantae</taxon>
        <taxon>Streptophyta</taxon>
        <taxon>Embryophyta</taxon>
        <taxon>Tracheophyta</taxon>
        <taxon>Spermatophyta</taxon>
        <taxon>Magnoliopsida</taxon>
        <taxon>Ranunculales</taxon>
        <taxon>Circaeasteraceae</taxon>
        <taxon>Kingdonia</taxon>
    </lineage>
</organism>
<protein>
    <recommendedName>
        <fullName evidence="4">BTB/POZ domain-containing protein</fullName>
    </recommendedName>
</protein>
<name>A0A7J7MVZ6_9MAGN</name>
<proteinExistence type="predicted"/>
<evidence type="ECO:0000313" key="2">
    <source>
        <dbReference type="EMBL" id="KAF6158950.1"/>
    </source>
</evidence>
<evidence type="ECO:0000313" key="3">
    <source>
        <dbReference type="Proteomes" id="UP000541444"/>
    </source>
</evidence>
<dbReference type="PANTHER" id="PTHR31060:SF30">
    <property type="entry name" value="OS07G0668800 PROTEIN"/>
    <property type="match status" value="1"/>
</dbReference>
<dbReference type="InterPro" id="IPR011333">
    <property type="entry name" value="SKP1/BTB/POZ_sf"/>
</dbReference>
<dbReference type="Gene3D" id="3.30.710.10">
    <property type="entry name" value="Potassium Channel Kv1.1, Chain A"/>
    <property type="match status" value="1"/>
</dbReference>
<evidence type="ECO:0008006" key="4">
    <source>
        <dbReference type="Google" id="ProtNLM"/>
    </source>
</evidence>
<comment type="caution">
    <text evidence="2">The sequence shown here is derived from an EMBL/GenBank/DDBJ whole genome shotgun (WGS) entry which is preliminary data.</text>
</comment>
<dbReference type="Proteomes" id="UP000541444">
    <property type="component" value="Unassembled WGS sequence"/>
</dbReference>
<sequence length="743" mass="85424">FIKVEASDLLYQNSMMKPMVHGAPVEVHEEENIECTCQFAEAPSKKCLASQLFLKMTKREGRCIVRWSKVVSNCCSERHSSLKCPFCKRDNYSIVYECDGNSFQQHYINGDHRKNIFFSAAHKHRLRCYYSETGSSCDKFNVQLYWKFRRYLQPNKWLQEWLTREVQALTREEDVNIVVQHIVGVIESFVMINKREVSNRTPEQKRQDLKSLILDAARPFLSGRTERFVDEVELFLASGLTIQAYDQVYMKFLGLVVFDDDSDAEGAKHMRGPHVPLLHFFDEESDTEKANPRVESSLFLSMTSFGINEGPGKTVKDLGDSIKIGDRATSDVVVRLRTEEGRDDWLYCHSHILLEKSTFFAERLSDNWPTCQILDSRNCVEVYCQEPEFNYHVTALRLLYGTNSLPPDTLNSVRNALGLLRVSVELGCHQMIRTCVDYLEAVPWEETEEEEILRVIPRLGSQAEQILARLQPVNAITVSRIFLSAFHFATSSPPPSMNDLKSSAQEQLEYMLTEDDDAPLLTTNDEIKLKVKEYVGNLLNKFYDTLDSFSYREDELRVLLHSLISDLVWASQILAKMETMREFVQSWLEQSDRIVKALECSTPNPEMLETVVKVIEVAAKVLEAMAYGTVILPAAKRLQMVKSWVPFVRITKPLVDDCFAAKNEDLPFKMDNELWQSLESAFVSLVLALPSGDQEEILTDWLGSEQIRYPDLTEAFEVWCYRSKVAKRRLELLGMGRVNKPCL</sequence>
<dbReference type="UniPathway" id="UPA00143"/>
<evidence type="ECO:0000256" key="1">
    <source>
        <dbReference type="ARBA" id="ARBA00004906"/>
    </source>
</evidence>